<accession>A7NGA8</accession>
<feature type="transmembrane region" description="Helical" evidence="7">
    <location>
        <begin position="284"/>
        <end position="306"/>
    </location>
</feature>
<dbReference type="KEGG" id="rca:Rcas_0363"/>
<feature type="transmembrane region" description="Helical" evidence="7">
    <location>
        <begin position="99"/>
        <end position="123"/>
    </location>
</feature>
<dbReference type="EMBL" id="CP000804">
    <property type="protein sequence ID" value="ABU56495.1"/>
    <property type="molecule type" value="Genomic_DNA"/>
</dbReference>
<organism evidence="8 9">
    <name type="scientific">Roseiflexus castenholzii (strain DSM 13941 / HLO8)</name>
    <dbReference type="NCBI Taxonomy" id="383372"/>
    <lineage>
        <taxon>Bacteria</taxon>
        <taxon>Bacillati</taxon>
        <taxon>Chloroflexota</taxon>
        <taxon>Chloroflexia</taxon>
        <taxon>Chloroflexales</taxon>
        <taxon>Roseiflexineae</taxon>
        <taxon>Roseiflexaceae</taxon>
        <taxon>Roseiflexus</taxon>
    </lineage>
</organism>
<protein>
    <submittedName>
        <fullName evidence="8">Auxin Efflux Carrier</fullName>
    </submittedName>
</protein>
<keyword evidence="2" id="KW-0813">Transport</keyword>
<proteinExistence type="predicted"/>
<dbReference type="Proteomes" id="UP000000263">
    <property type="component" value="Chromosome"/>
</dbReference>
<dbReference type="PANTHER" id="PTHR36838">
    <property type="entry name" value="AUXIN EFFLUX CARRIER FAMILY PROTEIN"/>
    <property type="match status" value="1"/>
</dbReference>
<sequence>MECHVPALLSIFLNVLAPVFLLVSFGYIAGPRLNLESRTLTRFSYFILIPAFTFDVMSNARIGAALAGQMVAYAIIVHLACAGVGYVVATLLSRSPKMVAAYMLIAIFGNVGNFGIPIVQFRFPGSDQALVAGTVYFLAISSIAFVVGVAAANWHRGSAWRAALAVVKTPALIAVPPALLVNSLQIELPPLLSRSISLLSAAMIPTMLVALGVQLSGAGMPRLTLDTVLAAVVRLVAGPALALALAPLFGLDGIERAVGVLQAAMPAAVLASIIAVENDLLPEFVITTVLFSTLLSIVTLTLVLAIV</sequence>
<feature type="transmembrane region" description="Helical" evidence="7">
    <location>
        <begin position="40"/>
        <end position="58"/>
    </location>
</feature>
<dbReference type="STRING" id="383372.Rcas_0363"/>
<keyword evidence="3" id="KW-1003">Cell membrane</keyword>
<evidence type="ECO:0000256" key="3">
    <source>
        <dbReference type="ARBA" id="ARBA00022475"/>
    </source>
</evidence>
<evidence type="ECO:0000256" key="5">
    <source>
        <dbReference type="ARBA" id="ARBA00022989"/>
    </source>
</evidence>
<evidence type="ECO:0000313" key="8">
    <source>
        <dbReference type="EMBL" id="ABU56495.1"/>
    </source>
</evidence>
<evidence type="ECO:0000256" key="4">
    <source>
        <dbReference type="ARBA" id="ARBA00022692"/>
    </source>
</evidence>
<dbReference type="AlphaFoldDB" id="A7NGA8"/>
<feature type="transmembrane region" description="Helical" evidence="7">
    <location>
        <begin position="228"/>
        <end position="251"/>
    </location>
</feature>
<feature type="transmembrane region" description="Helical" evidence="7">
    <location>
        <begin position="257"/>
        <end position="277"/>
    </location>
</feature>
<feature type="transmembrane region" description="Helical" evidence="7">
    <location>
        <begin position="6"/>
        <end position="28"/>
    </location>
</feature>
<feature type="transmembrane region" description="Helical" evidence="7">
    <location>
        <begin position="163"/>
        <end position="184"/>
    </location>
</feature>
<dbReference type="Pfam" id="PF03547">
    <property type="entry name" value="Mem_trans"/>
    <property type="match status" value="1"/>
</dbReference>
<dbReference type="GO" id="GO:0055085">
    <property type="term" value="P:transmembrane transport"/>
    <property type="evidence" value="ECO:0007669"/>
    <property type="project" value="InterPro"/>
</dbReference>
<comment type="subcellular location">
    <subcellularLocation>
        <location evidence="1">Membrane</location>
        <topology evidence="1">Multi-pass membrane protein</topology>
    </subcellularLocation>
</comment>
<evidence type="ECO:0000256" key="7">
    <source>
        <dbReference type="SAM" id="Phobius"/>
    </source>
</evidence>
<keyword evidence="5 7" id="KW-1133">Transmembrane helix</keyword>
<dbReference type="GO" id="GO:0016020">
    <property type="term" value="C:membrane"/>
    <property type="evidence" value="ECO:0007669"/>
    <property type="project" value="UniProtKB-SubCell"/>
</dbReference>
<keyword evidence="4 7" id="KW-0812">Transmembrane</keyword>
<dbReference type="InterPro" id="IPR004776">
    <property type="entry name" value="Mem_transp_PIN-like"/>
</dbReference>
<reference evidence="8 9" key="1">
    <citation type="submission" date="2007-08" db="EMBL/GenBank/DDBJ databases">
        <title>Complete sequence of Roseiflexus castenholzii DSM 13941.</title>
        <authorList>
            <consortium name="US DOE Joint Genome Institute"/>
            <person name="Copeland A."/>
            <person name="Lucas S."/>
            <person name="Lapidus A."/>
            <person name="Barry K."/>
            <person name="Glavina del Rio T."/>
            <person name="Dalin E."/>
            <person name="Tice H."/>
            <person name="Pitluck S."/>
            <person name="Thompson L.S."/>
            <person name="Brettin T."/>
            <person name="Bruce D."/>
            <person name="Detter J.C."/>
            <person name="Han C."/>
            <person name="Tapia R."/>
            <person name="Schmutz J."/>
            <person name="Larimer F."/>
            <person name="Land M."/>
            <person name="Hauser L."/>
            <person name="Kyrpides N."/>
            <person name="Mikhailova N."/>
            <person name="Bryant D.A."/>
            <person name="Hanada S."/>
            <person name="Tsukatani Y."/>
            <person name="Richardson P."/>
        </authorList>
    </citation>
    <scope>NUCLEOTIDE SEQUENCE [LARGE SCALE GENOMIC DNA]</scope>
    <source>
        <strain evidence="9">DSM 13941 / HLO8</strain>
    </source>
</reference>
<feature type="transmembrane region" description="Helical" evidence="7">
    <location>
        <begin position="129"/>
        <end position="151"/>
    </location>
</feature>
<evidence type="ECO:0000256" key="2">
    <source>
        <dbReference type="ARBA" id="ARBA00022448"/>
    </source>
</evidence>
<dbReference type="PANTHER" id="PTHR36838:SF1">
    <property type="entry name" value="SLR1864 PROTEIN"/>
    <property type="match status" value="1"/>
</dbReference>
<feature type="transmembrane region" description="Helical" evidence="7">
    <location>
        <begin position="70"/>
        <end position="92"/>
    </location>
</feature>
<keyword evidence="6 7" id="KW-0472">Membrane</keyword>
<evidence type="ECO:0000256" key="6">
    <source>
        <dbReference type="ARBA" id="ARBA00023136"/>
    </source>
</evidence>
<keyword evidence="9" id="KW-1185">Reference proteome</keyword>
<feature type="transmembrane region" description="Helical" evidence="7">
    <location>
        <begin position="196"/>
        <end position="216"/>
    </location>
</feature>
<dbReference type="HOGENOM" id="CLU_056175_4_0_0"/>
<evidence type="ECO:0000313" key="9">
    <source>
        <dbReference type="Proteomes" id="UP000000263"/>
    </source>
</evidence>
<gene>
    <name evidence="8" type="ordered locus">Rcas_0363</name>
</gene>
<dbReference type="eggNOG" id="COG0679">
    <property type="taxonomic scope" value="Bacteria"/>
</dbReference>
<evidence type="ECO:0000256" key="1">
    <source>
        <dbReference type="ARBA" id="ARBA00004141"/>
    </source>
</evidence>
<name>A7NGA8_ROSCS</name>